<keyword evidence="5" id="KW-1185">Reference proteome</keyword>
<dbReference type="PANTHER" id="PTHR10458:SF22">
    <property type="entry name" value="PEPTIDE DEFORMYLASE"/>
    <property type="match status" value="1"/>
</dbReference>
<feature type="active site" evidence="2">
    <location>
        <position position="136"/>
    </location>
</feature>
<proteinExistence type="inferred from homology"/>
<keyword evidence="2 4" id="KW-0378">Hydrolase</keyword>
<comment type="cofactor">
    <cofactor evidence="2">
        <name>Fe(2+)</name>
        <dbReference type="ChEBI" id="CHEBI:29033"/>
    </cofactor>
    <text evidence="2">Binds 1 Fe(2+) ion.</text>
</comment>
<dbReference type="Pfam" id="PF01327">
    <property type="entry name" value="Pep_deformylase"/>
    <property type="match status" value="1"/>
</dbReference>
<evidence type="ECO:0000313" key="5">
    <source>
        <dbReference type="Proteomes" id="UP000051086"/>
    </source>
</evidence>
<dbReference type="SUPFAM" id="SSF56420">
    <property type="entry name" value="Peptide deformylase"/>
    <property type="match status" value="1"/>
</dbReference>
<dbReference type="OrthoDB" id="9804313at2"/>
<dbReference type="GO" id="GO:0042586">
    <property type="term" value="F:peptide deformylase activity"/>
    <property type="evidence" value="ECO:0007669"/>
    <property type="project" value="UniProtKB-UniRule"/>
</dbReference>
<dbReference type="GO" id="GO:0006412">
    <property type="term" value="P:translation"/>
    <property type="evidence" value="ECO:0007669"/>
    <property type="project" value="UniProtKB-UniRule"/>
</dbReference>
<feature type="binding site" evidence="2">
    <location>
        <position position="135"/>
    </location>
    <ligand>
        <name>Fe cation</name>
        <dbReference type="ChEBI" id="CHEBI:24875"/>
    </ligand>
</feature>
<feature type="binding site" evidence="2">
    <location>
        <position position="139"/>
    </location>
    <ligand>
        <name>Fe cation</name>
        <dbReference type="ChEBI" id="CHEBI:24875"/>
    </ligand>
</feature>
<comment type="similarity">
    <text evidence="1 2">Belongs to the polypeptide deformylase family.</text>
</comment>
<evidence type="ECO:0000313" key="6">
    <source>
        <dbReference type="Proteomes" id="UP000051887"/>
    </source>
</evidence>
<dbReference type="EC" id="3.5.1.88" evidence="2"/>
<dbReference type="PRINTS" id="PR01576">
    <property type="entry name" value="PDEFORMYLASE"/>
</dbReference>
<dbReference type="Gene3D" id="3.90.45.10">
    <property type="entry name" value="Peptide deformylase"/>
    <property type="match status" value="1"/>
</dbReference>
<dbReference type="RefSeq" id="WP_058245221.1">
    <property type="nucleotide sequence ID" value="NZ_CYSB01000035.1"/>
</dbReference>
<dbReference type="AlphaFoldDB" id="A0A0P1FYW8"/>
<keyword evidence="2" id="KW-0408">Iron</keyword>
<name>A0A0P1FYW8_9RHOB</name>
<keyword evidence="2" id="KW-0648">Protein biosynthesis</keyword>
<dbReference type="EMBL" id="CYSB01000035">
    <property type="protein sequence ID" value="CUH68678.1"/>
    <property type="molecule type" value="Genomic_DNA"/>
</dbReference>
<feature type="binding site" evidence="2">
    <location>
        <position position="93"/>
    </location>
    <ligand>
        <name>Fe cation</name>
        <dbReference type="ChEBI" id="CHEBI:24875"/>
    </ligand>
</feature>
<organism evidence="4 6">
    <name type="scientific">Thalassovita autumnalis</name>
    <dbReference type="NCBI Taxonomy" id="2072972"/>
    <lineage>
        <taxon>Bacteria</taxon>
        <taxon>Pseudomonadati</taxon>
        <taxon>Pseudomonadota</taxon>
        <taxon>Alphaproteobacteria</taxon>
        <taxon>Rhodobacterales</taxon>
        <taxon>Roseobacteraceae</taxon>
        <taxon>Thalassovita</taxon>
    </lineage>
</organism>
<dbReference type="HAMAP" id="MF_00163">
    <property type="entry name" value="Pep_deformylase"/>
    <property type="match status" value="1"/>
</dbReference>
<reference evidence="4 6" key="2">
    <citation type="submission" date="2015-09" db="EMBL/GenBank/DDBJ databases">
        <authorList>
            <consortium name="Swine Surveillance"/>
        </authorList>
    </citation>
    <scope>NUCLEOTIDE SEQUENCE [LARGE SCALE GENOMIC DNA]</scope>
    <source>
        <strain evidence="4 6">5120</strain>
    </source>
</reference>
<evidence type="ECO:0000313" key="4">
    <source>
        <dbReference type="EMBL" id="CUH74093.1"/>
    </source>
</evidence>
<dbReference type="PANTHER" id="PTHR10458">
    <property type="entry name" value="PEPTIDE DEFORMYLASE"/>
    <property type="match status" value="1"/>
</dbReference>
<evidence type="ECO:0000313" key="3">
    <source>
        <dbReference type="EMBL" id="CUH68678.1"/>
    </source>
</evidence>
<dbReference type="Proteomes" id="UP000051086">
    <property type="component" value="Unassembled WGS sequence"/>
</dbReference>
<dbReference type="CDD" id="cd00487">
    <property type="entry name" value="Pep_deformylase"/>
    <property type="match status" value="1"/>
</dbReference>
<dbReference type="PIRSF" id="PIRSF004749">
    <property type="entry name" value="Pep_def"/>
    <property type="match status" value="1"/>
</dbReference>
<protein>
    <recommendedName>
        <fullName evidence="2">Peptide deformylase</fullName>
        <shortName evidence="2">PDF</shortName>
        <ecNumber evidence="2">3.5.1.88</ecNumber>
    </recommendedName>
    <alternativeName>
        <fullName evidence="2">Polypeptide deformylase</fullName>
    </alternativeName>
</protein>
<accession>A0A0P1FYW8</accession>
<dbReference type="EMBL" id="CYSC01000044">
    <property type="protein sequence ID" value="CUH74093.1"/>
    <property type="molecule type" value="Genomic_DNA"/>
</dbReference>
<keyword evidence="2" id="KW-0479">Metal-binding</keyword>
<sequence>MAQLEILRWPDPRLQQSCAPVAEGSDLSTLAQDMLDTMYAAYGRGLAGPQVGVMQRIFVMDVTWKEGTRAPQVLINPEILEASDQLAGGEEGCLSIPNAPAEVQRPAEVVMTWFDLQGQRQTRRMTGFEAKCAQHELDHLNGVVIFDHLGQDDRARLEAAYQEALK</sequence>
<dbReference type="InterPro" id="IPR036821">
    <property type="entry name" value="Peptide_deformylase_sf"/>
</dbReference>
<dbReference type="InterPro" id="IPR023635">
    <property type="entry name" value="Peptide_deformylase"/>
</dbReference>
<dbReference type="GO" id="GO:0046872">
    <property type="term" value="F:metal ion binding"/>
    <property type="evidence" value="ECO:0007669"/>
    <property type="project" value="UniProtKB-KW"/>
</dbReference>
<gene>
    <name evidence="4" type="primary">def1</name>
    <name evidence="2" type="synonym">def</name>
    <name evidence="3" type="ORF">TL5118_02721</name>
    <name evidence="4" type="ORF">TL5120_03911</name>
</gene>
<comment type="function">
    <text evidence="2">Removes the formyl group from the N-terminal Met of newly synthesized proteins. Requires at least a dipeptide for an efficient rate of reaction. N-terminal L-methionine is a prerequisite for activity but the enzyme has broad specificity at other positions.</text>
</comment>
<dbReference type="Proteomes" id="UP000051887">
    <property type="component" value="Unassembled WGS sequence"/>
</dbReference>
<reference evidence="3 5" key="1">
    <citation type="submission" date="2015-09" db="EMBL/GenBank/DDBJ databases">
        <authorList>
            <person name="Rodrigo-Torres L."/>
            <person name="Arahal D.R."/>
        </authorList>
    </citation>
    <scope>NUCLEOTIDE SEQUENCE [LARGE SCALE GENOMIC DNA]</scope>
    <source>
        <strain evidence="3 5">CECT 5118</strain>
    </source>
</reference>
<dbReference type="NCBIfam" id="TIGR00079">
    <property type="entry name" value="pept_deformyl"/>
    <property type="match status" value="1"/>
</dbReference>
<comment type="catalytic activity">
    <reaction evidence="2">
        <text>N-terminal N-formyl-L-methionyl-[peptide] + H2O = N-terminal L-methionyl-[peptide] + formate</text>
        <dbReference type="Rhea" id="RHEA:24420"/>
        <dbReference type="Rhea" id="RHEA-COMP:10639"/>
        <dbReference type="Rhea" id="RHEA-COMP:10640"/>
        <dbReference type="ChEBI" id="CHEBI:15377"/>
        <dbReference type="ChEBI" id="CHEBI:15740"/>
        <dbReference type="ChEBI" id="CHEBI:49298"/>
        <dbReference type="ChEBI" id="CHEBI:64731"/>
        <dbReference type="EC" id="3.5.1.88"/>
    </reaction>
</comment>
<evidence type="ECO:0000256" key="1">
    <source>
        <dbReference type="ARBA" id="ARBA00010759"/>
    </source>
</evidence>
<evidence type="ECO:0000256" key="2">
    <source>
        <dbReference type="HAMAP-Rule" id="MF_00163"/>
    </source>
</evidence>
<dbReference type="NCBIfam" id="NF001159">
    <property type="entry name" value="PRK00150.1-3"/>
    <property type="match status" value="1"/>
</dbReference>